<gene>
    <name evidence="2" type="ORF">RYX56_02875</name>
</gene>
<protein>
    <recommendedName>
        <fullName evidence="1">DUF8052 domain-containing protein</fullName>
    </recommendedName>
</protein>
<dbReference type="EMBL" id="JAWJBA010000001">
    <property type="protein sequence ID" value="MDV2683311.1"/>
    <property type="molecule type" value="Genomic_DNA"/>
</dbReference>
<name>A0ABU3X5Z7_9BACI</name>
<dbReference type="InterPro" id="IPR058365">
    <property type="entry name" value="DUF8052"/>
</dbReference>
<evidence type="ECO:0000313" key="2">
    <source>
        <dbReference type="EMBL" id="MDV2683311.1"/>
    </source>
</evidence>
<dbReference type="Pfam" id="PF26226">
    <property type="entry name" value="DUF8052"/>
    <property type="match status" value="1"/>
</dbReference>
<proteinExistence type="predicted"/>
<evidence type="ECO:0000259" key="1">
    <source>
        <dbReference type="Pfam" id="PF26226"/>
    </source>
</evidence>
<comment type="caution">
    <text evidence="2">The sequence shown here is derived from an EMBL/GenBank/DDBJ whole genome shotgun (WGS) entry which is preliminary data.</text>
</comment>
<organism evidence="2 3">
    <name type="scientific">Alkalihalophilus lindianensis</name>
    <dbReference type="NCBI Taxonomy" id="1630542"/>
    <lineage>
        <taxon>Bacteria</taxon>
        <taxon>Bacillati</taxon>
        <taxon>Bacillota</taxon>
        <taxon>Bacilli</taxon>
        <taxon>Bacillales</taxon>
        <taxon>Bacillaceae</taxon>
        <taxon>Alkalihalophilus</taxon>
    </lineage>
</organism>
<dbReference type="RefSeq" id="WP_317120624.1">
    <property type="nucleotide sequence ID" value="NZ_JAWJBA010000001.1"/>
</dbReference>
<keyword evidence="3" id="KW-1185">Reference proteome</keyword>
<dbReference type="Proteomes" id="UP001287282">
    <property type="component" value="Unassembled WGS sequence"/>
</dbReference>
<accession>A0ABU3X5Z7</accession>
<sequence>MVMKNIEMKEFINEMANQYTMQFNVYREEKLGKTELDFYAEFQRRDEKYLMTKTIKVWSVENQQYAFVKSQANGISTEDIKQFAKEIDTRIKEFVPAKRDHMSTYFVGFIVTNQPVDKKVMKEVRKARKLQFLNYGLHGWADRYIAIVDLTERKVYVNNKGREFVKGFEDALLKGEARV</sequence>
<reference evidence="2 3" key="1">
    <citation type="submission" date="2023-10" db="EMBL/GenBank/DDBJ databases">
        <title>Screening of Alkalihalobacillus lindianensis BZ-TG-R113 and Its Alleviation of Salt Stress on Rapeseed Growth.</title>
        <authorList>
            <person name="Zhao B."/>
            <person name="Guo T."/>
        </authorList>
    </citation>
    <scope>NUCLEOTIDE SEQUENCE [LARGE SCALE GENOMIC DNA]</scope>
    <source>
        <strain evidence="2 3">BZ-TG-R113</strain>
    </source>
</reference>
<feature type="domain" description="DUF8052" evidence="1">
    <location>
        <begin position="9"/>
        <end position="169"/>
    </location>
</feature>
<evidence type="ECO:0000313" key="3">
    <source>
        <dbReference type="Proteomes" id="UP001287282"/>
    </source>
</evidence>